<evidence type="ECO:0000313" key="3">
    <source>
        <dbReference type="Proteomes" id="UP000774326"/>
    </source>
</evidence>
<evidence type="ECO:0000313" key="2">
    <source>
        <dbReference type="EMBL" id="KAH3688710.1"/>
    </source>
</evidence>
<gene>
    <name evidence="2" type="ORF">WICPIJ_000310</name>
</gene>
<reference evidence="2" key="2">
    <citation type="submission" date="2021-01" db="EMBL/GenBank/DDBJ databases">
        <authorList>
            <person name="Schikora-Tamarit M.A."/>
        </authorList>
    </citation>
    <scope>NUCLEOTIDE SEQUENCE</scope>
    <source>
        <strain evidence="2">CBS2887</strain>
    </source>
</reference>
<dbReference type="Proteomes" id="UP000774326">
    <property type="component" value="Unassembled WGS sequence"/>
</dbReference>
<sequence length="70" mass="7467">MHHRVLVLVVAGHVDNHESVENDLEDHGSMVEDRDGNDVDEENYGGGGGDDVAGHDGGNDLAVVRVYSGR</sequence>
<accession>A0A9P8QGS3</accession>
<comment type="caution">
    <text evidence="2">The sequence shown here is derived from an EMBL/GenBank/DDBJ whole genome shotgun (WGS) entry which is preliminary data.</text>
</comment>
<dbReference type="EMBL" id="JAEUBG010000192">
    <property type="protein sequence ID" value="KAH3688710.1"/>
    <property type="molecule type" value="Genomic_DNA"/>
</dbReference>
<proteinExistence type="predicted"/>
<evidence type="ECO:0000256" key="1">
    <source>
        <dbReference type="SAM" id="MobiDB-lite"/>
    </source>
</evidence>
<protein>
    <submittedName>
        <fullName evidence="2">Uncharacterized protein</fullName>
    </submittedName>
</protein>
<name>A0A9P8QGS3_WICPI</name>
<keyword evidence="3" id="KW-1185">Reference proteome</keyword>
<feature type="region of interest" description="Disordered" evidence="1">
    <location>
        <begin position="16"/>
        <end position="58"/>
    </location>
</feature>
<reference evidence="2" key="1">
    <citation type="journal article" date="2021" name="Open Biol.">
        <title>Shared evolutionary footprints suggest mitochondrial oxidative damage underlies multiple complex I losses in fungi.</title>
        <authorList>
            <person name="Schikora-Tamarit M.A."/>
            <person name="Marcet-Houben M."/>
            <person name="Nosek J."/>
            <person name="Gabaldon T."/>
        </authorList>
    </citation>
    <scope>NUCLEOTIDE SEQUENCE</scope>
    <source>
        <strain evidence="2">CBS2887</strain>
    </source>
</reference>
<feature type="compositionally biased region" description="Basic and acidic residues" evidence="1">
    <location>
        <begin position="16"/>
        <end position="37"/>
    </location>
</feature>
<organism evidence="2 3">
    <name type="scientific">Wickerhamomyces pijperi</name>
    <name type="common">Yeast</name>
    <name type="synonym">Pichia pijperi</name>
    <dbReference type="NCBI Taxonomy" id="599730"/>
    <lineage>
        <taxon>Eukaryota</taxon>
        <taxon>Fungi</taxon>
        <taxon>Dikarya</taxon>
        <taxon>Ascomycota</taxon>
        <taxon>Saccharomycotina</taxon>
        <taxon>Saccharomycetes</taxon>
        <taxon>Phaffomycetales</taxon>
        <taxon>Wickerhamomycetaceae</taxon>
        <taxon>Wickerhamomyces</taxon>
    </lineage>
</organism>
<dbReference type="AlphaFoldDB" id="A0A9P8QGS3"/>